<dbReference type="GO" id="GO:0032277">
    <property type="term" value="P:negative regulation of gonadotropin secretion"/>
    <property type="evidence" value="ECO:0007669"/>
    <property type="project" value="TreeGrafter"/>
</dbReference>
<feature type="compositionally biased region" description="Polar residues" evidence="7">
    <location>
        <begin position="31"/>
        <end position="41"/>
    </location>
</feature>
<reference evidence="9" key="1">
    <citation type="submission" date="2025-08" db="UniProtKB">
        <authorList>
            <consortium name="RefSeq"/>
        </authorList>
    </citation>
    <scope>IDENTIFICATION</scope>
</reference>
<comment type="subcellular location">
    <subcellularLocation>
        <location evidence="1">Secreted</location>
    </subcellularLocation>
</comment>
<evidence type="ECO:0000256" key="2">
    <source>
        <dbReference type="ARBA" id="ARBA00006356"/>
    </source>
</evidence>
<dbReference type="PANTHER" id="PTHR14403:SF6">
    <property type="entry name" value="PRO-FMRFAMIDE-RELATED NEUROPEPTIDE VF"/>
    <property type="match status" value="1"/>
</dbReference>
<sequence length="128" mass="14354">MLKLYPPAGKPSHLHANLPLRFGRTSEMEPQRTSSKSSLNLPQRFGRSRVCMKCRRNGTPPSATLPQRFGRRYLPGAVDWLPIHTMASILAPAYKPSEVQKRTSSYDDNSSEWTEVAADGGDSLFMDF</sequence>
<evidence type="ECO:0000313" key="9">
    <source>
        <dbReference type="RefSeq" id="XP_042566578.1"/>
    </source>
</evidence>
<dbReference type="GeneID" id="116224927"/>
<proteinExistence type="inferred from homology"/>
<evidence type="ECO:0000256" key="1">
    <source>
        <dbReference type="ARBA" id="ARBA00004613"/>
    </source>
</evidence>
<dbReference type="AlphaFoldDB" id="A0A8M1KVR0"/>
<dbReference type="GO" id="GO:0007218">
    <property type="term" value="P:neuropeptide signaling pathway"/>
    <property type="evidence" value="ECO:0007669"/>
    <property type="project" value="UniProtKB-KW"/>
</dbReference>
<gene>
    <name evidence="9" type="primary">npvf</name>
</gene>
<evidence type="ECO:0000256" key="3">
    <source>
        <dbReference type="ARBA" id="ARBA00022525"/>
    </source>
</evidence>
<keyword evidence="5" id="KW-0027">Amidation</keyword>
<dbReference type="CTD" id="64111"/>
<dbReference type="OrthoDB" id="8834619at2759"/>
<comment type="similarity">
    <text evidence="2">Belongs to the FARP (FMRFamide related peptide) family.</text>
</comment>
<keyword evidence="3" id="KW-0964">Secreted</keyword>
<evidence type="ECO:0000313" key="8">
    <source>
        <dbReference type="Proteomes" id="UP000515152"/>
    </source>
</evidence>
<evidence type="ECO:0000256" key="6">
    <source>
        <dbReference type="ARBA" id="ARBA00023320"/>
    </source>
</evidence>
<dbReference type="GO" id="GO:0005102">
    <property type="term" value="F:signaling receptor binding"/>
    <property type="evidence" value="ECO:0007669"/>
    <property type="project" value="TreeGrafter"/>
</dbReference>
<keyword evidence="8" id="KW-1185">Reference proteome</keyword>
<evidence type="ECO:0000256" key="4">
    <source>
        <dbReference type="ARBA" id="ARBA00022729"/>
    </source>
</evidence>
<dbReference type="Proteomes" id="UP000515152">
    <property type="component" value="Chromosome 19"/>
</dbReference>
<evidence type="ECO:0000256" key="7">
    <source>
        <dbReference type="SAM" id="MobiDB-lite"/>
    </source>
</evidence>
<accession>A0A8M1KVR0</accession>
<keyword evidence="4" id="KW-0732">Signal</keyword>
<evidence type="ECO:0000256" key="5">
    <source>
        <dbReference type="ARBA" id="ARBA00022815"/>
    </source>
</evidence>
<keyword evidence="6 9" id="KW-0527">Neuropeptide</keyword>
<feature type="region of interest" description="Disordered" evidence="7">
    <location>
        <begin position="23"/>
        <end position="44"/>
    </location>
</feature>
<dbReference type="RefSeq" id="XP_042566578.1">
    <property type="nucleotide sequence ID" value="XM_042710644.1"/>
</dbReference>
<dbReference type="InterPro" id="IPR026297">
    <property type="entry name" value="FMRFamide-related/fGRP"/>
</dbReference>
<dbReference type="KEGG" id="char:116224927"/>
<dbReference type="GO" id="GO:0005576">
    <property type="term" value="C:extracellular region"/>
    <property type="evidence" value="ECO:0007669"/>
    <property type="project" value="UniProtKB-SubCell"/>
</dbReference>
<name>A0A8M1KVR0_CLUHA</name>
<protein>
    <submittedName>
        <fullName evidence="9">Pro-FMRFamide-related neuropeptide VF</fullName>
    </submittedName>
</protein>
<organism evidence="8 9">
    <name type="scientific">Clupea harengus</name>
    <name type="common">Atlantic herring</name>
    <dbReference type="NCBI Taxonomy" id="7950"/>
    <lineage>
        <taxon>Eukaryota</taxon>
        <taxon>Metazoa</taxon>
        <taxon>Chordata</taxon>
        <taxon>Craniata</taxon>
        <taxon>Vertebrata</taxon>
        <taxon>Euteleostomi</taxon>
        <taxon>Actinopterygii</taxon>
        <taxon>Neopterygii</taxon>
        <taxon>Teleostei</taxon>
        <taxon>Clupei</taxon>
        <taxon>Clupeiformes</taxon>
        <taxon>Clupeoidei</taxon>
        <taxon>Clupeidae</taxon>
        <taxon>Clupea</taxon>
    </lineage>
</organism>
<dbReference type="PANTHER" id="PTHR14403">
    <property type="entry name" value="RFAMIDE PEPTIDE GONADOTROPIN INHIBITORY HORMONE"/>
    <property type="match status" value="1"/>
</dbReference>